<dbReference type="EC" id="2.7.13.3" evidence="2"/>
<protein>
    <recommendedName>
        <fullName evidence="2">histidine kinase</fullName>
        <ecNumber evidence="2">2.7.13.3</ecNumber>
    </recommendedName>
</protein>
<gene>
    <name evidence="6" type="ORF">MoryE10_09980</name>
</gene>
<dbReference type="EMBL" id="AP019782">
    <property type="protein sequence ID" value="BBL70392.1"/>
    <property type="molecule type" value="Genomic_DNA"/>
</dbReference>
<dbReference type="SMART" id="SM00387">
    <property type="entry name" value="HATPase_c"/>
    <property type="match status" value="1"/>
</dbReference>
<dbReference type="InterPro" id="IPR053159">
    <property type="entry name" value="Hybrid_Histidine_Kinase"/>
</dbReference>
<dbReference type="KEGG" id="moz:MoryE10_09980"/>
<proteinExistence type="predicted"/>
<dbReference type="SMART" id="SM00388">
    <property type="entry name" value="HisKA"/>
    <property type="match status" value="1"/>
</dbReference>
<dbReference type="Pfam" id="PF13191">
    <property type="entry name" value="AAA_16"/>
    <property type="match status" value="1"/>
</dbReference>
<dbReference type="CDD" id="cd14014">
    <property type="entry name" value="STKc_PknB_like"/>
    <property type="match status" value="1"/>
</dbReference>
<dbReference type="PANTHER" id="PTHR43642:SF1">
    <property type="entry name" value="HYBRID SIGNAL TRANSDUCTION HISTIDINE KINASE G"/>
    <property type="match status" value="1"/>
</dbReference>
<dbReference type="InterPro" id="IPR003594">
    <property type="entry name" value="HATPase_dom"/>
</dbReference>
<dbReference type="SMART" id="SM00065">
    <property type="entry name" value="GAF"/>
    <property type="match status" value="1"/>
</dbReference>
<feature type="domain" description="Histidine kinase/HSP90-like ATPase" evidence="4">
    <location>
        <begin position="1619"/>
        <end position="1728"/>
    </location>
</feature>
<dbReference type="InterPro" id="IPR041664">
    <property type="entry name" value="AAA_16"/>
</dbReference>
<evidence type="ECO:0000313" key="6">
    <source>
        <dbReference type="EMBL" id="BBL70392.1"/>
    </source>
</evidence>
<evidence type="ECO:0000256" key="1">
    <source>
        <dbReference type="ARBA" id="ARBA00000085"/>
    </source>
</evidence>
<dbReference type="RefSeq" id="WP_221048399.1">
    <property type="nucleotide sequence ID" value="NZ_AP019782.1"/>
</dbReference>
<dbReference type="PANTHER" id="PTHR43642">
    <property type="entry name" value="HYBRID SIGNAL TRANSDUCTION HISTIDINE KINASE G"/>
    <property type="match status" value="1"/>
</dbReference>
<dbReference type="InterPro" id="IPR003661">
    <property type="entry name" value="HisK_dim/P_dom"/>
</dbReference>
<comment type="catalytic activity">
    <reaction evidence="1">
        <text>ATP + protein L-histidine = ADP + protein N-phospho-L-histidine.</text>
        <dbReference type="EC" id="2.7.13.3"/>
    </reaction>
</comment>
<evidence type="ECO:0000259" key="3">
    <source>
        <dbReference type="SMART" id="SM00065"/>
    </source>
</evidence>
<dbReference type="InterPro" id="IPR003018">
    <property type="entry name" value="GAF"/>
</dbReference>
<dbReference type="Pfam" id="PF02518">
    <property type="entry name" value="HATPase_c"/>
    <property type="match status" value="1"/>
</dbReference>
<evidence type="ECO:0000259" key="4">
    <source>
        <dbReference type="SMART" id="SM00387"/>
    </source>
</evidence>
<dbReference type="GO" id="GO:0000155">
    <property type="term" value="F:phosphorelay sensor kinase activity"/>
    <property type="evidence" value="ECO:0007669"/>
    <property type="project" value="InterPro"/>
</dbReference>
<dbReference type="Pfam" id="PF00069">
    <property type="entry name" value="Pkinase"/>
    <property type="match status" value="1"/>
</dbReference>
<feature type="domain" description="Signal transduction histidine kinase dimerisation/phosphoacceptor" evidence="5">
    <location>
        <begin position="1509"/>
        <end position="1579"/>
    </location>
</feature>
<name>A0A8D4VPQ2_9GAMM</name>
<evidence type="ECO:0000256" key="2">
    <source>
        <dbReference type="ARBA" id="ARBA00012438"/>
    </source>
</evidence>
<dbReference type="Pfam" id="PF13185">
    <property type="entry name" value="GAF_2"/>
    <property type="match status" value="1"/>
</dbReference>
<dbReference type="GO" id="GO:0005524">
    <property type="term" value="F:ATP binding"/>
    <property type="evidence" value="ECO:0007669"/>
    <property type="project" value="InterPro"/>
</dbReference>
<dbReference type="InterPro" id="IPR000719">
    <property type="entry name" value="Prot_kinase_dom"/>
</dbReference>
<dbReference type="CDD" id="cd00082">
    <property type="entry name" value="HisKA"/>
    <property type="match status" value="1"/>
</dbReference>
<feature type="domain" description="GAF" evidence="3">
    <location>
        <begin position="1319"/>
        <end position="1470"/>
    </location>
</feature>
<reference evidence="6" key="1">
    <citation type="submission" date="2019-06" db="EMBL/GenBank/DDBJ databases">
        <title>Complete genome sequence of Methylogaea oryzae strain JCM16910.</title>
        <authorList>
            <person name="Asakawa S."/>
        </authorList>
    </citation>
    <scope>NUCLEOTIDE SEQUENCE</scope>
    <source>
        <strain evidence="6">E10</strain>
    </source>
</reference>
<organism evidence="6 7">
    <name type="scientific">Methylogaea oryzae</name>
    <dbReference type="NCBI Taxonomy" id="1295382"/>
    <lineage>
        <taxon>Bacteria</taxon>
        <taxon>Pseudomonadati</taxon>
        <taxon>Pseudomonadota</taxon>
        <taxon>Gammaproteobacteria</taxon>
        <taxon>Methylococcales</taxon>
        <taxon>Methylococcaceae</taxon>
        <taxon>Methylogaea</taxon>
    </lineage>
</organism>
<accession>A0A8D4VPQ2</accession>
<evidence type="ECO:0000313" key="7">
    <source>
        <dbReference type="Proteomes" id="UP000824988"/>
    </source>
</evidence>
<keyword evidence="7" id="KW-1185">Reference proteome</keyword>
<dbReference type="Proteomes" id="UP000824988">
    <property type="component" value="Chromosome"/>
</dbReference>
<sequence>MKRGAEQLPALPHYRLLEKLGESLHSVIYKASPKNSPQRLVTLKILKTPLRQESLRRYIRQKVERLKVIHDVRVITPTAFESYGDIQIIVQEHYPGIPLDAWRQRQNPVSMADFLAIALELAQALSAVHDGGIVHGGIKPHNILIRPDTLAVRLIDFITPIDVREISHFIYDSGFVEGTLAYTSPEQTGRINHRVDFSTDMYSLAITFYELLSGRLPFKSTDPLELIHSHLAEEAPPLHSLNPAVPEMLSRIVAKLSLKEPEKRYQSGGGLYADLIRCQREYLASGGVAEFRLGTRDHARRVVFISRMVGRDQEARTVLDGYDAVIRGGFHSVFISGLPGIGKTRLIQELQRPLVEHRGYFTSGKFDQYQKNIPYSSLLQALRNLIRTFLTESDPQVAAWKGKILAAVGQQGRLLTDVLPELEILLGSQPEVPPLPPVEARHRFNSLFGRFLACLATAENPLVLFIDDLQWCDSATFDFLDHVFAGAADYPYLYFIGAYRHNEVDGAHPLTRLLRANQSRRLPMREVRIGPLDASHCHEMVAYILDLSLQETALLSAFVADLTEGNPLFVSESLSWLHGQELLHYGEDGQWRWDMEKIHASNMPPTVVELFGAKVKKLPPETLDVLVFCACMGNRFTAEDIALILELELLALFERLKPVLSMGLLMESKSELQFVHDRVQEAVLRLLDAERRRAIHWRIGHHLLQAVPAGKALAKQDNLFTIAAHLNLGRPEQLDKAATLTLIGINHQAGDKALEALATQAANEYFRAALALLPEDCWECCYPETFQIHQKLAKTELMCGRYDRSESLIDTLIARAASDLDRAEALAEQTTSLSSIGNFIKAIEAANRGLAYFGKDIPANAEEAKARMEKLMEDIHAGGRDVWGAILDMPFSGERRSKIELKFYSELIPDLYMSGLVPQLYLSAAQSTAHCLAGGMDESVIYSFSIMGLNLGEQGRFELAFRYEDLARDLCARHPDTFGATRGINGIVWCNMHSRSHPRDIAAYCRQGIQCGKNCGDLYNAGLSYGPLMWNSQVLGADLAAVAEIAAECLDFSRKNQLEFSVGLAEAVQKGWVEPMASPTASLEPMDERLALWESRNHVASAGSYFVHLALSHYYYGRHAEAARCLEAVNRYLSGLTDNVLKRQWYAFRVLNALRLYRGGLFDGGAERLRAAVDPLIGQLETWAGLGPLLQPYLALIRAERECALGDIKEARNLYLDAIETAHGQGYLFLAAYANESLGELLLESHPASAENFLREALELYRRCRARGKEIQLLEKYPDALEEGRKALAAEAPEQPETLPSLDTEYLMKSALALSAEIDLDTLLDRILTVMLEATGAQSGFLLMLEQGQPVLLAERRVGQKTGERRHGMAEAAELSPGIVQYVLRTKNPLVLDDALAAPEFRNLPKVGEARLRSVLCLPLLQQGQVAGALYLENRLSPGLFGPDKARMAELLAAQAAISLENARLIREMRQARDQIAQLNAGLEQRVKDEVAQSREKDHLLIRQSRLAVMGEMIGNIAHQWRQPLNALGLVLANLKDAEQFGELTPDYLETQVANGRRLVERMSHTIDDFRRFFRPDKRKERFSLKAAVNDAVGLVSASFKAHDIEIALDAPEDFYLEGFPNEYAQVLLNLLGNAKEAILQRNIRHGRVAIRLWAEHGEARLSLADNGGGIAAEAMERLFEPYFSTKETGTGIGLYMSKMIIENSMGGRIEAGNAGDGAVFALITPLA</sequence>
<evidence type="ECO:0000259" key="5">
    <source>
        <dbReference type="SMART" id="SM00388"/>
    </source>
</evidence>